<dbReference type="PANTHER" id="PTHR23402">
    <property type="entry name" value="PROTEASE FAMILY C15 PYROGLUTAMYL-PEPTIDASE I-RELATED"/>
    <property type="match status" value="1"/>
</dbReference>
<evidence type="ECO:0000313" key="6">
    <source>
        <dbReference type="EMBL" id="KAF1948244.1"/>
    </source>
</evidence>
<comment type="similarity">
    <text evidence="1">Belongs to the peptidase C15 family.</text>
</comment>
<protein>
    <submittedName>
        <fullName evidence="5">Peptidase C15, pyroglutamyl peptidase I-like protein</fullName>
    </submittedName>
</protein>
<name>A0A6A5TBR2_9PLEO</name>
<proteinExistence type="inferred from homology"/>
<dbReference type="EMBL" id="ML977069">
    <property type="protein sequence ID" value="KAF1948206.1"/>
    <property type="molecule type" value="Genomic_DNA"/>
</dbReference>
<dbReference type="GO" id="GO:0006508">
    <property type="term" value="P:proteolysis"/>
    <property type="evidence" value="ECO:0007669"/>
    <property type="project" value="UniProtKB-KW"/>
</dbReference>
<dbReference type="Proteomes" id="UP000800035">
    <property type="component" value="Unassembled WGS sequence"/>
</dbReference>
<keyword evidence="2" id="KW-0645">Protease</keyword>
<sequence length="277" mass="30810">MPRAWSTTARQPPPEKGDDPVTVLVTGFGPFLGQVPINSSWEIASHLPALIPASLSNPTPIRIYVHHEPIRVAYRPVIALAPTLLPPSSPIYPKPDIILHIGLAAGRPFYTLEEGSHARGYGSLTDVDGERYPDSLGLEKWPEGEYPNRLLTSFNTKDVLRRWRRALGYGDADSVPKDAEVPDVRISKDAGNFMCGFIYYNSLAHYYSIKKDEKPVVFLHVPDLSDSEEKLETGREVAIALIKALVESRREVGVVEEEWRGKAKEEVRSAPTDVNFA</sequence>
<organism evidence="5 7">
    <name type="scientific">Byssothecium circinans</name>
    <dbReference type="NCBI Taxonomy" id="147558"/>
    <lineage>
        <taxon>Eukaryota</taxon>
        <taxon>Fungi</taxon>
        <taxon>Dikarya</taxon>
        <taxon>Ascomycota</taxon>
        <taxon>Pezizomycotina</taxon>
        <taxon>Dothideomycetes</taxon>
        <taxon>Pleosporomycetidae</taxon>
        <taxon>Pleosporales</taxon>
        <taxon>Massarineae</taxon>
        <taxon>Massarinaceae</taxon>
        <taxon>Byssothecium</taxon>
    </lineage>
</organism>
<dbReference type="OrthoDB" id="407146at2759"/>
<evidence type="ECO:0000256" key="4">
    <source>
        <dbReference type="ARBA" id="ARBA00022807"/>
    </source>
</evidence>
<dbReference type="InterPro" id="IPR036440">
    <property type="entry name" value="Peptidase_C15-like_sf"/>
</dbReference>
<dbReference type="EMBL" id="ML977068">
    <property type="protein sequence ID" value="KAF1948244.1"/>
    <property type="molecule type" value="Genomic_DNA"/>
</dbReference>
<evidence type="ECO:0000256" key="2">
    <source>
        <dbReference type="ARBA" id="ARBA00022670"/>
    </source>
</evidence>
<evidence type="ECO:0000256" key="1">
    <source>
        <dbReference type="ARBA" id="ARBA00006641"/>
    </source>
</evidence>
<dbReference type="InterPro" id="IPR016125">
    <property type="entry name" value="Peptidase_C15-like"/>
</dbReference>
<gene>
    <name evidence="6" type="ORF">CC80DRAFT_498353</name>
    <name evidence="5" type="ORF">CC80DRAFT_498359</name>
</gene>
<keyword evidence="7" id="KW-1185">Reference proteome</keyword>
<accession>A0A6A5TBR2</accession>
<dbReference type="AlphaFoldDB" id="A0A6A5TBR2"/>
<evidence type="ECO:0000313" key="7">
    <source>
        <dbReference type="Proteomes" id="UP000800035"/>
    </source>
</evidence>
<evidence type="ECO:0000256" key="3">
    <source>
        <dbReference type="ARBA" id="ARBA00022801"/>
    </source>
</evidence>
<evidence type="ECO:0000313" key="5">
    <source>
        <dbReference type="EMBL" id="KAF1948206.1"/>
    </source>
</evidence>
<reference evidence="5" key="1">
    <citation type="journal article" date="2020" name="Stud. Mycol.">
        <title>101 Dothideomycetes genomes: a test case for predicting lifestyles and emergence of pathogens.</title>
        <authorList>
            <person name="Haridas S."/>
            <person name="Albert R."/>
            <person name="Binder M."/>
            <person name="Bloem J."/>
            <person name="Labutti K."/>
            <person name="Salamov A."/>
            <person name="Andreopoulos B."/>
            <person name="Baker S."/>
            <person name="Barry K."/>
            <person name="Bills G."/>
            <person name="Bluhm B."/>
            <person name="Cannon C."/>
            <person name="Castanera R."/>
            <person name="Culley D."/>
            <person name="Daum C."/>
            <person name="Ezra D."/>
            <person name="Gonzalez J."/>
            <person name="Henrissat B."/>
            <person name="Kuo A."/>
            <person name="Liang C."/>
            <person name="Lipzen A."/>
            <person name="Lutzoni F."/>
            <person name="Magnuson J."/>
            <person name="Mondo S."/>
            <person name="Nolan M."/>
            <person name="Ohm R."/>
            <person name="Pangilinan J."/>
            <person name="Park H.-J."/>
            <person name="Ramirez L."/>
            <person name="Alfaro M."/>
            <person name="Sun H."/>
            <person name="Tritt A."/>
            <person name="Yoshinaga Y."/>
            <person name="Zwiers L.-H."/>
            <person name="Turgeon B."/>
            <person name="Goodwin S."/>
            <person name="Spatafora J."/>
            <person name="Crous P."/>
            <person name="Grigoriev I."/>
        </authorList>
    </citation>
    <scope>NUCLEOTIDE SEQUENCE</scope>
    <source>
        <strain evidence="5">CBS 675.92</strain>
    </source>
</reference>
<dbReference type="PANTHER" id="PTHR23402:SF1">
    <property type="entry name" value="PYROGLUTAMYL-PEPTIDASE I"/>
    <property type="match status" value="1"/>
</dbReference>
<dbReference type="SUPFAM" id="SSF53182">
    <property type="entry name" value="Pyrrolidone carboxyl peptidase (pyroglutamate aminopeptidase)"/>
    <property type="match status" value="1"/>
</dbReference>
<keyword evidence="4" id="KW-0788">Thiol protease</keyword>
<dbReference type="Gene3D" id="3.40.630.20">
    <property type="entry name" value="Peptidase C15, pyroglutamyl peptidase I-like"/>
    <property type="match status" value="1"/>
</dbReference>
<dbReference type="GO" id="GO:0008234">
    <property type="term" value="F:cysteine-type peptidase activity"/>
    <property type="evidence" value="ECO:0007669"/>
    <property type="project" value="UniProtKB-KW"/>
</dbReference>
<keyword evidence="3" id="KW-0378">Hydrolase</keyword>